<evidence type="ECO:0000313" key="2">
    <source>
        <dbReference type="EMBL" id="CAF0933143.1"/>
    </source>
</evidence>
<dbReference type="InterPro" id="IPR011009">
    <property type="entry name" value="Kinase-like_dom_sf"/>
</dbReference>
<dbReference type="Gene3D" id="1.10.510.10">
    <property type="entry name" value="Transferase(Phosphotransferase) domain 1"/>
    <property type="match status" value="1"/>
</dbReference>
<dbReference type="EMBL" id="CAJNOJ010000036">
    <property type="protein sequence ID" value="CAF0914002.1"/>
    <property type="molecule type" value="Genomic_DNA"/>
</dbReference>
<dbReference type="InterPro" id="IPR050235">
    <property type="entry name" value="CK1_Ser-Thr_kinase"/>
</dbReference>
<dbReference type="SUPFAM" id="SSF56112">
    <property type="entry name" value="Protein kinase-like (PK-like)"/>
    <property type="match status" value="1"/>
</dbReference>
<keyword evidence="3" id="KW-1185">Reference proteome</keyword>
<sequence>MELYFSIKSENFLVDFGLAKKFYDHRLQKHILYREGKSLTGTPRYTSVCIAFEICEENVCVYEISTHLGIEQSRRDDMEALAYILIYFNRLEFVCSDSVRQSVFS</sequence>
<protein>
    <recommendedName>
        <fullName evidence="4">Protein kinase domain-containing protein</fullName>
    </recommendedName>
</protein>
<dbReference type="Proteomes" id="UP000663828">
    <property type="component" value="Unassembled WGS sequence"/>
</dbReference>
<reference evidence="2" key="1">
    <citation type="submission" date="2021-02" db="EMBL/GenBank/DDBJ databases">
        <authorList>
            <person name="Nowell W R."/>
        </authorList>
    </citation>
    <scope>NUCLEOTIDE SEQUENCE</scope>
</reference>
<dbReference type="PANTHER" id="PTHR11909">
    <property type="entry name" value="CASEIN KINASE-RELATED"/>
    <property type="match status" value="1"/>
</dbReference>
<dbReference type="OrthoDB" id="5800476at2759"/>
<dbReference type="AlphaFoldDB" id="A0A814BX36"/>
<comment type="caution">
    <text evidence="2">The sequence shown here is derived from an EMBL/GenBank/DDBJ whole genome shotgun (WGS) entry which is preliminary data.</text>
</comment>
<gene>
    <name evidence="1" type="ORF">EDS130_LOCUS10422</name>
    <name evidence="2" type="ORF">XAT740_LOCUS9692</name>
</gene>
<evidence type="ECO:0000313" key="1">
    <source>
        <dbReference type="EMBL" id="CAF0914002.1"/>
    </source>
</evidence>
<organism evidence="2 3">
    <name type="scientific">Adineta ricciae</name>
    <name type="common">Rotifer</name>
    <dbReference type="NCBI Taxonomy" id="249248"/>
    <lineage>
        <taxon>Eukaryota</taxon>
        <taxon>Metazoa</taxon>
        <taxon>Spiralia</taxon>
        <taxon>Gnathifera</taxon>
        <taxon>Rotifera</taxon>
        <taxon>Eurotatoria</taxon>
        <taxon>Bdelloidea</taxon>
        <taxon>Adinetida</taxon>
        <taxon>Adinetidae</taxon>
        <taxon>Adineta</taxon>
    </lineage>
</organism>
<dbReference type="Proteomes" id="UP000663852">
    <property type="component" value="Unassembled WGS sequence"/>
</dbReference>
<accession>A0A814BX36</accession>
<proteinExistence type="predicted"/>
<name>A0A814BX36_ADIRI</name>
<evidence type="ECO:0000313" key="3">
    <source>
        <dbReference type="Proteomes" id="UP000663828"/>
    </source>
</evidence>
<evidence type="ECO:0008006" key="4">
    <source>
        <dbReference type="Google" id="ProtNLM"/>
    </source>
</evidence>
<dbReference type="EMBL" id="CAJNOR010000504">
    <property type="protein sequence ID" value="CAF0933143.1"/>
    <property type="molecule type" value="Genomic_DNA"/>
</dbReference>